<dbReference type="InterPro" id="IPR019062">
    <property type="entry name" value="Restrct_endonuc_II_HpaII"/>
</dbReference>
<organism evidence="1 2">
    <name type="scientific">Candidatus Scatousia excrementigallinarum</name>
    <dbReference type="NCBI Taxonomy" id="2840935"/>
    <lineage>
        <taxon>Bacteria</taxon>
        <taxon>Candidatus Scatousia</taxon>
    </lineage>
</organism>
<comment type="caution">
    <text evidence="1">The sequence shown here is derived from an EMBL/GenBank/DDBJ whole genome shotgun (WGS) entry which is preliminary data.</text>
</comment>
<evidence type="ECO:0000313" key="2">
    <source>
        <dbReference type="Proteomes" id="UP000823928"/>
    </source>
</evidence>
<dbReference type="Proteomes" id="UP000823928">
    <property type="component" value="Unassembled WGS sequence"/>
</dbReference>
<reference evidence="1" key="2">
    <citation type="journal article" date="2021" name="PeerJ">
        <title>Extensive microbial diversity within the chicken gut microbiome revealed by metagenomics and culture.</title>
        <authorList>
            <person name="Gilroy R."/>
            <person name="Ravi A."/>
            <person name="Getino M."/>
            <person name="Pursley I."/>
            <person name="Horton D.L."/>
            <person name="Alikhan N.F."/>
            <person name="Baker D."/>
            <person name="Gharbi K."/>
            <person name="Hall N."/>
            <person name="Watson M."/>
            <person name="Adriaenssens E.M."/>
            <person name="Foster-Nyarko E."/>
            <person name="Jarju S."/>
            <person name="Secka A."/>
            <person name="Antonio M."/>
            <person name="Oren A."/>
            <person name="Chaudhuri R.R."/>
            <person name="La Ragione R."/>
            <person name="Hildebrand F."/>
            <person name="Pallen M.J."/>
        </authorList>
    </citation>
    <scope>NUCLEOTIDE SEQUENCE</scope>
    <source>
        <strain evidence="1">6276</strain>
    </source>
</reference>
<keyword evidence="1" id="KW-0378">Hydrolase</keyword>
<accession>A0A9D1F027</accession>
<dbReference type="EMBL" id="DVIU01000170">
    <property type="protein sequence ID" value="HIS36675.1"/>
    <property type="molecule type" value="Genomic_DNA"/>
</dbReference>
<dbReference type="Pfam" id="PF09561">
    <property type="entry name" value="RE_HpaII"/>
    <property type="match status" value="1"/>
</dbReference>
<name>A0A9D1F027_9BACT</name>
<dbReference type="GO" id="GO:0004519">
    <property type="term" value="F:endonuclease activity"/>
    <property type="evidence" value="ECO:0007669"/>
    <property type="project" value="UniProtKB-KW"/>
</dbReference>
<evidence type="ECO:0000313" key="1">
    <source>
        <dbReference type="EMBL" id="HIS36675.1"/>
    </source>
</evidence>
<keyword evidence="1" id="KW-0540">Nuclease</keyword>
<reference evidence="1" key="1">
    <citation type="submission" date="2020-10" db="EMBL/GenBank/DDBJ databases">
        <authorList>
            <person name="Gilroy R."/>
        </authorList>
    </citation>
    <scope>NUCLEOTIDE SEQUENCE</scope>
    <source>
        <strain evidence="1">6276</strain>
    </source>
</reference>
<protein>
    <submittedName>
        <fullName evidence="1">HpaII family restriction endonuclease</fullName>
    </submittedName>
</protein>
<proteinExistence type="predicted"/>
<dbReference type="AlphaFoldDB" id="A0A9D1F027"/>
<sequence>DIDAAATLFNASGDNTNFEYEIVGNFDDEKLSAFNGMFHEVTKKGVTKYEVATGYRMRYLKECGVDLRFVNPVKDVARQNLVRCGGMEMPKILGGILKYYYFECGAASVGVEDAIKYLADTDYVGYGFDDLYDTYRVKIANLLYAMFTGLRFSKPWSGRSDVSGGYIVVKRDGDVVAFHSCIADEFKDFLIDKLKFEGPSCTRHKYMEIYKKDDGKYYLKLALQFRFKLKK</sequence>
<keyword evidence="1" id="KW-0255">Endonuclease</keyword>
<gene>
    <name evidence="1" type="ORF">IAC10_08615</name>
</gene>
<feature type="non-terminal residue" evidence="1">
    <location>
        <position position="1"/>
    </location>
</feature>